<evidence type="ECO:0000256" key="1">
    <source>
        <dbReference type="ARBA" id="ARBA00010088"/>
    </source>
</evidence>
<feature type="domain" description="AB hydrolase-1" evidence="3">
    <location>
        <begin position="49"/>
        <end position="204"/>
    </location>
</feature>
<dbReference type="PANTHER" id="PTHR43248">
    <property type="entry name" value="2-SUCCINYL-6-HYDROXY-2,4-CYCLOHEXADIENE-1-CARBOXYLATE SYNTHASE"/>
    <property type="match status" value="1"/>
</dbReference>
<dbReference type="Pfam" id="PF00561">
    <property type="entry name" value="Abhydrolase_1"/>
    <property type="match status" value="1"/>
</dbReference>
<comment type="caution">
    <text evidence="4">The sequence shown here is derived from an EMBL/GenBank/DDBJ whole genome shotgun (WGS) entry which is preliminary data.</text>
</comment>
<dbReference type="InterPro" id="IPR002410">
    <property type="entry name" value="Peptidase_S33"/>
</dbReference>
<dbReference type="GO" id="GO:0006508">
    <property type="term" value="P:proteolysis"/>
    <property type="evidence" value="ECO:0007669"/>
    <property type="project" value="InterPro"/>
</dbReference>
<dbReference type="PANTHER" id="PTHR43248:SF2">
    <property type="entry name" value="PROLYL AMINOPEPTIDASE"/>
    <property type="match status" value="1"/>
</dbReference>
<dbReference type="Gene3D" id="3.40.50.1820">
    <property type="entry name" value="alpha/beta hydrolase"/>
    <property type="match status" value="1"/>
</dbReference>
<dbReference type="SUPFAM" id="SSF53474">
    <property type="entry name" value="alpha/beta-Hydrolases"/>
    <property type="match status" value="1"/>
</dbReference>
<dbReference type="InterPro" id="IPR000073">
    <property type="entry name" value="AB_hydrolase_1"/>
</dbReference>
<dbReference type="PRINTS" id="PR00793">
    <property type="entry name" value="PROAMNOPTASE"/>
</dbReference>
<proteinExistence type="inferred from homology"/>
<keyword evidence="2 4" id="KW-0378">Hydrolase</keyword>
<dbReference type="InterPro" id="IPR029058">
    <property type="entry name" value="AB_hydrolase_fold"/>
</dbReference>
<dbReference type="RefSeq" id="WP_117361250.1">
    <property type="nucleotide sequence ID" value="NZ_QURH01001006.1"/>
</dbReference>
<dbReference type="AlphaFoldDB" id="A0A372JAU3"/>
<evidence type="ECO:0000313" key="4">
    <source>
        <dbReference type="EMBL" id="RFU37110.1"/>
    </source>
</evidence>
<evidence type="ECO:0000313" key="5">
    <source>
        <dbReference type="Proteomes" id="UP000261811"/>
    </source>
</evidence>
<keyword evidence="5" id="KW-1185">Reference proteome</keyword>
<dbReference type="InterPro" id="IPR051601">
    <property type="entry name" value="Serine_prot/Carboxylest_S33"/>
</dbReference>
<sequence>MRSFRQTGTVVTDHRFPVPLDHDDPDGPRIEVFAREVVATAHAGRDDLPWLLFLQGGPGFGSPRPSGREGWLDRALADHRVLLLDQRGTGLSTPVSARRLAALGGPAEQARYLTHFRADSIVLDAELIRRELLGGTPWTILGQSYGGFCAHTYLSFAPEGVQQALVTGGTPGLAATPEDVYRRTYPRVAAKNARFYERYPDDVRLVRDIARRLAAHDERLPNGRRLTVEGFQSLGLMLGMGDGADRMHYLLELAFADGGPELSEPFLEQVGTHLSHTAAPIHLLLHEACYGQGANPTRWAAQRLRAEFPEFAPDPDGGDPLLFTGEMIYPWMVADDPSLAPLREVADLLAEHDDWPALYDPARLRGNDVPLVASVYHDDMYVDFDLSMETVASIGNARAWVTNEWEHDGLRVSGGRVLDRLIRMVRGEA</sequence>
<evidence type="ECO:0000256" key="2">
    <source>
        <dbReference type="ARBA" id="ARBA00022801"/>
    </source>
</evidence>
<gene>
    <name evidence="4" type="ORF">DZF91_34570</name>
</gene>
<comment type="similarity">
    <text evidence="1">Belongs to the peptidase S33 family.</text>
</comment>
<evidence type="ECO:0000259" key="3">
    <source>
        <dbReference type="Pfam" id="PF00561"/>
    </source>
</evidence>
<reference evidence="4 5" key="1">
    <citation type="submission" date="2018-08" db="EMBL/GenBank/DDBJ databases">
        <title>Actinomadura jelena sp. nov., a novel Actinomycete isolated from soil in Chad.</title>
        <authorList>
            <person name="Shi L."/>
        </authorList>
    </citation>
    <scope>NUCLEOTIDE SEQUENCE [LARGE SCALE GENOMIC DNA]</scope>
    <source>
        <strain evidence="4 5">NEAU-G17</strain>
    </source>
</reference>
<dbReference type="OrthoDB" id="9796770at2"/>
<organism evidence="4 5">
    <name type="scientific">Actinomadura logoneensis</name>
    <dbReference type="NCBI Taxonomy" id="2293572"/>
    <lineage>
        <taxon>Bacteria</taxon>
        <taxon>Bacillati</taxon>
        <taxon>Actinomycetota</taxon>
        <taxon>Actinomycetes</taxon>
        <taxon>Streptosporangiales</taxon>
        <taxon>Thermomonosporaceae</taxon>
        <taxon>Actinomadura</taxon>
    </lineage>
</organism>
<dbReference type="GO" id="GO:0004177">
    <property type="term" value="F:aminopeptidase activity"/>
    <property type="evidence" value="ECO:0007669"/>
    <property type="project" value="UniProtKB-EC"/>
</dbReference>
<name>A0A372JAU3_9ACTN</name>
<accession>A0A372JAU3</accession>
<protein>
    <submittedName>
        <fullName evidence="4">Alpha/beta fold hydrolase</fullName>
    </submittedName>
</protein>
<dbReference type="Proteomes" id="UP000261811">
    <property type="component" value="Unassembled WGS sequence"/>
</dbReference>
<dbReference type="EMBL" id="QURH01001006">
    <property type="protein sequence ID" value="RFU37110.1"/>
    <property type="molecule type" value="Genomic_DNA"/>
</dbReference>